<keyword evidence="1 3" id="KW-0403">Intermediate filament</keyword>
<feature type="compositionally biased region" description="Basic and acidic residues" evidence="5">
    <location>
        <begin position="970"/>
        <end position="981"/>
    </location>
</feature>
<feature type="region of interest" description="Disordered" evidence="5">
    <location>
        <begin position="943"/>
        <end position="1042"/>
    </location>
</feature>
<dbReference type="SUPFAM" id="SSF64593">
    <property type="entry name" value="Intermediate filament protein, coiled coil region"/>
    <property type="match status" value="2"/>
</dbReference>
<dbReference type="InterPro" id="IPR031211">
    <property type="entry name" value="Nestin"/>
</dbReference>
<dbReference type="Ensembl" id="ENSCCRT00010010254.1">
    <property type="protein sequence ID" value="ENSCCRP00010009433.1"/>
    <property type="gene ID" value="ENSCCRG00010004013.1"/>
</dbReference>
<feature type="region of interest" description="Disordered" evidence="5">
    <location>
        <begin position="1798"/>
        <end position="1823"/>
    </location>
</feature>
<dbReference type="Proteomes" id="UP000694427">
    <property type="component" value="Unplaced"/>
</dbReference>
<feature type="compositionally biased region" description="Acidic residues" evidence="5">
    <location>
        <begin position="663"/>
        <end position="672"/>
    </location>
</feature>
<feature type="compositionally biased region" description="Basic and acidic residues" evidence="5">
    <location>
        <begin position="1006"/>
        <end position="1015"/>
    </location>
</feature>
<feature type="compositionally biased region" description="Polar residues" evidence="5">
    <location>
        <begin position="1364"/>
        <end position="1374"/>
    </location>
</feature>
<feature type="compositionally biased region" description="Basic and acidic residues" evidence="5">
    <location>
        <begin position="541"/>
        <end position="560"/>
    </location>
</feature>
<feature type="compositionally biased region" description="Basic and acidic residues" evidence="5">
    <location>
        <begin position="400"/>
        <end position="419"/>
    </location>
</feature>
<feature type="region of interest" description="Disordered" evidence="5">
    <location>
        <begin position="1295"/>
        <end position="1340"/>
    </location>
</feature>
<feature type="coiled-coil region" evidence="4">
    <location>
        <begin position="20"/>
        <end position="54"/>
    </location>
</feature>
<organism evidence="7 8">
    <name type="scientific">Cyprinus carpio</name>
    <name type="common">Common carp</name>
    <dbReference type="NCBI Taxonomy" id="7962"/>
    <lineage>
        <taxon>Eukaryota</taxon>
        <taxon>Metazoa</taxon>
        <taxon>Chordata</taxon>
        <taxon>Craniata</taxon>
        <taxon>Vertebrata</taxon>
        <taxon>Euteleostomi</taxon>
        <taxon>Actinopterygii</taxon>
        <taxon>Neopterygii</taxon>
        <taxon>Teleostei</taxon>
        <taxon>Ostariophysi</taxon>
        <taxon>Cypriniformes</taxon>
        <taxon>Cyprinidae</taxon>
        <taxon>Cyprininae</taxon>
        <taxon>Cyprinus</taxon>
    </lineage>
</organism>
<dbReference type="Pfam" id="PF00038">
    <property type="entry name" value="Filament"/>
    <property type="match status" value="1"/>
</dbReference>
<evidence type="ECO:0000256" key="4">
    <source>
        <dbReference type="SAM" id="Coils"/>
    </source>
</evidence>
<feature type="region of interest" description="Disordered" evidence="5">
    <location>
        <begin position="1364"/>
        <end position="1395"/>
    </location>
</feature>
<feature type="compositionally biased region" description="Basic and acidic residues" evidence="5">
    <location>
        <begin position="1591"/>
        <end position="1600"/>
    </location>
</feature>
<dbReference type="GO" id="GO:0005882">
    <property type="term" value="C:intermediate filament"/>
    <property type="evidence" value="ECO:0007669"/>
    <property type="project" value="UniProtKB-KW"/>
</dbReference>
<dbReference type="GO" id="GO:0019215">
    <property type="term" value="F:intermediate filament binding"/>
    <property type="evidence" value="ECO:0007669"/>
    <property type="project" value="InterPro"/>
</dbReference>
<feature type="compositionally biased region" description="Basic and acidic residues" evidence="5">
    <location>
        <begin position="1263"/>
        <end position="1278"/>
    </location>
</feature>
<feature type="compositionally biased region" description="Basic and acidic residues" evidence="5">
    <location>
        <begin position="1430"/>
        <end position="1445"/>
    </location>
</feature>
<evidence type="ECO:0000256" key="2">
    <source>
        <dbReference type="ARBA" id="ARBA00023054"/>
    </source>
</evidence>
<proteinExistence type="inferred from homology"/>
<feature type="compositionally biased region" description="Basic and acidic residues" evidence="5">
    <location>
        <begin position="1298"/>
        <end position="1307"/>
    </location>
</feature>
<evidence type="ECO:0000256" key="1">
    <source>
        <dbReference type="ARBA" id="ARBA00022754"/>
    </source>
</evidence>
<dbReference type="SMART" id="SM01391">
    <property type="entry name" value="Filament"/>
    <property type="match status" value="1"/>
</dbReference>
<feature type="coiled-coil region" evidence="4">
    <location>
        <begin position="207"/>
        <end position="294"/>
    </location>
</feature>
<feature type="domain" description="IF rod" evidence="6">
    <location>
        <begin position="16"/>
        <end position="323"/>
    </location>
</feature>
<feature type="region of interest" description="Disordered" evidence="5">
    <location>
        <begin position="1074"/>
        <end position="1103"/>
    </location>
</feature>
<feature type="compositionally biased region" description="Acidic residues" evidence="5">
    <location>
        <begin position="2150"/>
        <end position="2162"/>
    </location>
</feature>
<feature type="compositionally biased region" description="Basic and acidic residues" evidence="5">
    <location>
        <begin position="1556"/>
        <end position="1567"/>
    </location>
</feature>
<feature type="compositionally biased region" description="Acidic residues" evidence="5">
    <location>
        <begin position="1897"/>
        <end position="1908"/>
    </location>
</feature>
<feature type="compositionally biased region" description="Basic and acidic residues" evidence="5">
    <location>
        <begin position="2120"/>
        <end position="2138"/>
    </location>
</feature>
<name>A0A8C1GI36_CYPCA</name>
<feature type="compositionally biased region" description="Polar residues" evidence="5">
    <location>
        <begin position="1799"/>
        <end position="1808"/>
    </location>
</feature>
<feature type="compositionally biased region" description="Acidic residues" evidence="5">
    <location>
        <begin position="1386"/>
        <end position="1395"/>
    </location>
</feature>
<feature type="region of interest" description="Disordered" evidence="5">
    <location>
        <begin position="380"/>
        <end position="419"/>
    </location>
</feature>
<reference evidence="7" key="2">
    <citation type="submission" date="2025-09" db="UniProtKB">
        <authorList>
            <consortium name="Ensembl"/>
        </authorList>
    </citation>
    <scope>IDENTIFICATION</scope>
</reference>
<dbReference type="PANTHER" id="PTHR47051">
    <property type="entry name" value="NESTIN"/>
    <property type="match status" value="1"/>
</dbReference>
<evidence type="ECO:0000256" key="5">
    <source>
        <dbReference type="SAM" id="MobiDB-lite"/>
    </source>
</evidence>
<feature type="region of interest" description="Disordered" evidence="5">
    <location>
        <begin position="1872"/>
        <end position="1912"/>
    </location>
</feature>
<dbReference type="InterPro" id="IPR018039">
    <property type="entry name" value="IF_conserved"/>
</dbReference>
<feature type="compositionally biased region" description="Basic and acidic residues" evidence="5">
    <location>
        <begin position="712"/>
        <end position="721"/>
    </location>
</feature>
<protein>
    <submittedName>
        <fullName evidence="7">Nestin</fullName>
    </submittedName>
</protein>
<keyword evidence="8" id="KW-1185">Reference proteome</keyword>
<keyword evidence="2 4" id="KW-0175">Coiled coil</keyword>
<feature type="region of interest" description="Disordered" evidence="5">
    <location>
        <begin position="489"/>
        <end position="572"/>
    </location>
</feature>
<evidence type="ECO:0000259" key="6">
    <source>
        <dbReference type="PROSITE" id="PS51842"/>
    </source>
</evidence>
<sequence length="2162" mass="243902">MEFLGGRLPFTQFQEEKYQMLELNQRLESYLGHVKLLEEENKLLREEIHTLKSSKEPSGQRKAQEEALSQARRMLEEAWRKKDHVVLEVENLMEDIEVVSIQRQKAKNAKAEAQRKLMESRKELEEERRAQIWLREKAGQLEKDLLLQMQVHQENMETSQASLKQTKQVLMAPHPTQTTSIPDLGQEYSHRAAQAWQEATNNYQRLFGRLEESLNQAKANMAKIHQEKRENQHQVQHLAKELESTKTKRQMLEKNVVQQREEHTQELQHLQAQVDALELEKDNLGQQIDSLMVDRQNLLQAKMSLGLEVATYRALLDSEGLRTDRPTTKKTSSAFFLDVLSKPTGTRPASQTTAASCNVSNTVSTSHRSITSSRTLLTRATPSWSPTQGTPQRTPTRTSVTEKTEVHISEETEKAAEESVDHLQQEKVHEGMVLAITLPKTAAEPEPQLKPEDTEIKEDEPIQFKKAQVVECKTDASALISVSADQPSNLYQTPETESWAGPFTDPAGGSEEGKDEDTEVSFEMAQISHAPKVAWEQNKSVADDEKNDASEMDARSENISESRTFACEDAENDDETLKSTHISANTNIMGSSFLEPGTLDLVGDFGYHEDLMKVNKQDNVSNISEEGREQMNSETDAAIDSINEWDRQEEIEPQNEMKVVSPDSEEEEEDETNIVADTEDKKEDENVTEREEEVDVIKSDFSVLDEGIDSPKNSDHQESLEKTVLPTEPHSDQTVNEEDPLKPEDTEIKEDEPIQFNLAQMVECKTDASALISVSADQPSNLYQTPETESWAGPFTDPAGDSEEGKDEDTEVSFEMAQISHAPTVAWEENKTVGEDEKDDVSEMDVRSENISGSHTFACEDAWNDEETLKSSHISANTNIMGSSFLKQGTLDLVGDFGYHEDLLNVDKQDNVSNISEEGREQMNSETEAVIYSINELDKQEAIEPQNEVKVVSPDSEEEEENETNIVADTEDKKEDENVTEREEEEEIDLIKSDFSVLDEGIDSPKNSDHQESLEKTVLPTEPHSDQTVNEEDPLKPEDTEIKEDEPIQFNLAQMVECKTDASALISVSADQPSNLYQTPETESWAGPFTDPAGDSEGGKDEDTKVSFEMAQISHAPMVAWEENKTVAEDRKNDATEMDVRSENISESHTFACEDAWNDNETLKSSHISANTSIMGSSFLEQGTLDLVGDFGYHEDLMNVDKHDNVSNISEEGIEQMNSESDAAIDSINEWDRQEEIEPENEMKVVSPDSDEEEEDETNIVADTKDKKEDENVTEREEEIKVIKSDFSVLDEVVDSPKNSDHQESLEKTVLPTEPHSDQTVNEEDPLKPEDTEIKEDEPIQFKKAQMVECKTYASALTTVSADQPSNLYQTPETESGAGPFTDPAGDSEEGKDEDTEVCFEMAQISHTPTVAWEQNKTIAEDEKDDASEMDVKSENISESHRFAYEDAENDDDTLKSTHISANTNIMGSSFLEQGTLDLVGDFGYHEDLMKVDKQDNVSNISEEGREQMNSETEAVIDSINEWDRQEAIEPGNEMKVVSPDSEEEEENETNIVADTEDKKEDENVTEREEEEVEVIKSDFSVLDEGIDSPKNSDHQESLEKTVLPTELHSDQTVNEEDYLPEESEGEEENQGEDDDSPNITSWRTDPGEYDSYSQENTIADTRPLIRYKSDEETNGNVLTSHLISETSDSEDEKERMEGGHWNDSASKCFNTMEDLAEEPDLEVTGEMMTEDVVSKEEVQEGDRVCIMLQSDSEVHESLDMVEKESARIELKVNLEEDSDVIKEIRKDEDHNVKVYEQPQLTENQLMHTEQPEDETVHSYESQKHPISFPETSHQLKNLFETPSTLTMFQDSAATKDPEDFLDVSMHTSMDLTESRSLESKISSQPDNLTSDIPNSDQEEGNSSEDESPNASQCFQNTSLLKVATLNEQPFTFTNGVSKADSVSDVNNLPEEVLSKEKNTEEPKAAQIDDWENSNIWSKSMNAPDAAEITHASTIDENTGVFPVNETESLDIPNKMAENIFGKFEEHLERTVESFSEKVLTVMDFESTSSGEKEELQSKEKKSEIHSFFSTSMKEDFWSQGEMEMAANYDPAKTEDLNQAMVFGEEWRDMEGMPMANVSPKEKMDILKGQDEKHKDEQPTQSKMVLSYDSVDEEDSWSSGDE</sequence>
<feature type="compositionally biased region" description="Acidic residues" evidence="5">
    <location>
        <begin position="1249"/>
        <end position="1258"/>
    </location>
</feature>
<feature type="coiled-coil region" evidence="4">
    <location>
        <begin position="89"/>
        <end position="130"/>
    </location>
</feature>
<dbReference type="GO" id="GO:0031730">
    <property type="term" value="F:CCR5 chemokine receptor binding"/>
    <property type="evidence" value="ECO:0007669"/>
    <property type="project" value="TreeGrafter"/>
</dbReference>
<evidence type="ECO:0000313" key="7">
    <source>
        <dbReference type="Ensembl" id="ENSCCRP00010009433.1"/>
    </source>
</evidence>
<dbReference type="GO" id="GO:0030844">
    <property type="term" value="P:positive regulation of intermediate filament depolymerization"/>
    <property type="evidence" value="ECO:0007669"/>
    <property type="project" value="TreeGrafter"/>
</dbReference>
<feature type="compositionally biased region" description="Basic and acidic residues" evidence="5">
    <location>
        <begin position="1325"/>
        <end position="1340"/>
    </location>
</feature>
<dbReference type="InterPro" id="IPR039008">
    <property type="entry name" value="IF_rod_dom"/>
</dbReference>
<feature type="region of interest" description="Disordered" evidence="5">
    <location>
        <begin position="2116"/>
        <end position="2162"/>
    </location>
</feature>
<feature type="region of interest" description="Disordered" evidence="5">
    <location>
        <begin position="780"/>
        <end position="809"/>
    </location>
</feature>
<feature type="region of interest" description="Disordered" evidence="5">
    <location>
        <begin position="1519"/>
        <end position="1707"/>
    </location>
</feature>
<feature type="compositionally biased region" description="Low complexity" evidence="5">
    <location>
        <begin position="380"/>
        <end position="398"/>
    </location>
</feature>
<feature type="region of interest" description="Disordered" evidence="5">
    <location>
        <begin position="620"/>
        <end position="748"/>
    </location>
</feature>
<feature type="compositionally biased region" description="Basic and acidic residues" evidence="5">
    <location>
        <begin position="678"/>
        <end position="689"/>
    </location>
</feature>
<dbReference type="Gene3D" id="1.20.5.1160">
    <property type="entry name" value="Vasodilator-stimulated phosphoprotein"/>
    <property type="match status" value="1"/>
</dbReference>
<evidence type="ECO:0000256" key="3">
    <source>
        <dbReference type="RuleBase" id="RU000685"/>
    </source>
</evidence>
<dbReference type="PROSITE" id="PS51842">
    <property type="entry name" value="IF_ROD_2"/>
    <property type="match status" value="1"/>
</dbReference>
<feature type="compositionally biased region" description="Polar residues" evidence="5">
    <location>
        <begin position="1880"/>
        <end position="1896"/>
    </location>
</feature>
<feature type="compositionally biased region" description="Polar residues" evidence="5">
    <location>
        <begin position="1675"/>
        <end position="1687"/>
    </location>
</feature>
<feature type="region of interest" description="Disordered" evidence="5">
    <location>
        <begin position="1421"/>
        <end position="1451"/>
    </location>
</feature>
<feature type="region of interest" description="Disordered" evidence="5">
    <location>
        <begin position="822"/>
        <end position="849"/>
    </location>
</feature>
<dbReference type="PROSITE" id="PS00226">
    <property type="entry name" value="IF_ROD_1"/>
    <property type="match status" value="1"/>
</dbReference>
<feature type="region of interest" description="Disordered" evidence="5">
    <location>
        <begin position="1232"/>
        <end position="1278"/>
    </location>
</feature>
<reference evidence="7" key="1">
    <citation type="submission" date="2025-08" db="UniProtKB">
        <authorList>
            <consortium name="Ensembl"/>
        </authorList>
    </citation>
    <scope>IDENTIFICATION</scope>
</reference>
<comment type="similarity">
    <text evidence="3">Belongs to the intermediate filament family.</text>
</comment>
<feature type="compositionally biased region" description="Acidic residues" evidence="5">
    <location>
        <begin position="800"/>
        <end position="809"/>
    </location>
</feature>
<dbReference type="PANTHER" id="PTHR47051:SF1">
    <property type="entry name" value="NESTIN"/>
    <property type="match status" value="1"/>
</dbReference>
<evidence type="ECO:0000313" key="8">
    <source>
        <dbReference type="Proteomes" id="UP000694427"/>
    </source>
</evidence>
<dbReference type="Gene3D" id="1.20.5.170">
    <property type="match status" value="1"/>
</dbReference>
<accession>A0A8C1GI36</accession>
<feature type="compositionally biased region" description="Acidic residues" evidence="5">
    <location>
        <begin position="1614"/>
        <end position="1637"/>
    </location>
</feature>